<gene>
    <name evidence="2" type="ORF">GOOTI_130_00490</name>
</gene>
<keyword evidence="1" id="KW-0812">Transmembrane</keyword>
<feature type="transmembrane region" description="Helical" evidence="1">
    <location>
        <begin position="35"/>
        <end position="57"/>
    </location>
</feature>
<organism evidence="2 3">
    <name type="scientific">Gordonia otitidis (strain DSM 44809 / CCUG 52243 / JCM 12355 / NBRC 100426 / IFM 10032)</name>
    <dbReference type="NCBI Taxonomy" id="1108044"/>
    <lineage>
        <taxon>Bacteria</taxon>
        <taxon>Bacillati</taxon>
        <taxon>Actinomycetota</taxon>
        <taxon>Actinomycetes</taxon>
        <taxon>Mycobacteriales</taxon>
        <taxon>Gordoniaceae</taxon>
        <taxon>Gordonia</taxon>
    </lineage>
</organism>
<reference evidence="2" key="1">
    <citation type="submission" date="2012-02" db="EMBL/GenBank/DDBJ databases">
        <title>Whole genome shotgun sequence of Gordonia otitidis NBRC 100426.</title>
        <authorList>
            <person name="Yoshida I."/>
            <person name="Hosoyama A."/>
            <person name="Tsuchikane K."/>
            <person name="Katsumata H."/>
            <person name="Yamazaki S."/>
            <person name="Fujita N."/>
        </authorList>
    </citation>
    <scope>NUCLEOTIDE SEQUENCE [LARGE SCALE GENOMIC DNA]</scope>
    <source>
        <strain evidence="2">NBRC 100426</strain>
    </source>
</reference>
<feature type="transmembrane region" description="Helical" evidence="1">
    <location>
        <begin position="217"/>
        <end position="239"/>
    </location>
</feature>
<dbReference type="STRING" id="1108044.GOOTI_130_00490"/>
<proteinExistence type="predicted"/>
<dbReference type="EMBL" id="BAFB01000130">
    <property type="protein sequence ID" value="GAB34956.1"/>
    <property type="molecule type" value="Genomic_DNA"/>
</dbReference>
<feature type="transmembrane region" description="Helical" evidence="1">
    <location>
        <begin position="251"/>
        <end position="271"/>
    </location>
</feature>
<feature type="transmembrane region" description="Helical" evidence="1">
    <location>
        <begin position="103"/>
        <end position="121"/>
    </location>
</feature>
<keyword evidence="1" id="KW-0472">Membrane</keyword>
<feature type="transmembrane region" description="Helical" evidence="1">
    <location>
        <begin position="63"/>
        <end position="83"/>
    </location>
</feature>
<dbReference type="AlphaFoldDB" id="H5TN98"/>
<dbReference type="OrthoDB" id="4771405at2"/>
<feature type="transmembrane region" description="Helical" evidence="1">
    <location>
        <begin position="186"/>
        <end position="205"/>
    </location>
</feature>
<dbReference type="PANTHER" id="PTHR35136:SF1">
    <property type="entry name" value="CYCLOEUCALENOL CYCLOISOMERASE"/>
    <property type="match status" value="1"/>
</dbReference>
<dbReference type="RefSeq" id="WP_007239184.1">
    <property type="nucleotide sequence ID" value="NZ_BAFB01000130.1"/>
</dbReference>
<dbReference type="GO" id="GO:0047793">
    <property type="term" value="F:cycloeucalenol cycloisomerase activity"/>
    <property type="evidence" value="ECO:0007669"/>
    <property type="project" value="InterPro"/>
</dbReference>
<dbReference type="Proteomes" id="UP000005038">
    <property type="component" value="Unassembled WGS sequence"/>
</dbReference>
<dbReference type="PANTHER" id="PTHR35136">
    <property type="entry name" value="CYCLOEUCALENOL CYCLOISOMERASE"/>
    <property type="match status" value="1"/>
</dbReference>
<feature type="transmembrane region" description="Helical" evidence="1">
    <location>
        <begin position="141"/>
        <end position="165"/>
    </location>
</feature>
<sequence length="304" mass="33803">MTQAPAHEERAEVAESASRDFHWLSANPGKRRTEIIYLIWFLVTVPIQGAIVMTLSYDSYNDVALIAQSLVMGLGTLLLPLIFRAPQDRGVPLTELYGFRMGVFLVIWAVLGGFVGTDPWYEVLHGHFAFNTAVNPNGVPLFMLFMTISVFGFYSVILGTLYRVITQLLDRTSGYLGRDSILRHGLVCLVLAPLMPLVETFAYTSAVPHNYCFDNGIGMWGLNVLVYGAWHFSSLIFYTKFDTQPGLRTPLSIVMLSGFATIGILICIMAVTKTFIAPHFVEVNHGVRMLNDWSPDNCLGPKPS</sequence>
<name>H5TN98_GORO1</name>
<protein>
    <submittedName>
        <fullName evidence="2">Uncharacterized protein</fullName>
    </submittedName>
</protein>
<comment type="caution">
    <text evidence="2">The sequence shown here is derived from an EMBL/GenBank/DDBJ whole genome shotgun (WGS) entry which is preliminary data.</text>
</comment>
<evidence type="ECO:0000313" key="2">
    <source>
        <dbReference type="EMBL" id="GAB34956.1"/>
    </source>
</evidence>
<accession>H5TN98</accession>
<keyword evidence="1" id="KW-1133">Transmembrane helix</keyword>
<dbReference type="InterPro" id="IPR020532">
    <property type="entry name" value="Cycloeucalenol_cycloisomerase"/>
</dbReference>
<evidence type="ECO:0000256" key="1">
    <source>
        <dbReference type="SAM" id="Phobius"/>
    </source>
</evidence>
<evidence type="ECO:0000313" key="3">
    <source>
        <dbReference type="Proteomes" id="UP000005038"/>
    </source>
</evidence>
<keyword evidence="3" id="KW-1185">Reference proteome</keyword>